<sequence>MIKYLEKLNDIPSVKGVILSDKDGIIIESLMSSTLNKELIAAMAAKVALNIESNISSIDNVVASHCIIFTDSVNIFFSILGDLILIIVANKDINIGFVKIEMNKAINQLKEEFS</sequence>
<dbReference type="SUPFAM" id="SSF103196">
    <property type="entry name" value="Roadblock/LC7 domain"/>
    <property type="match status" value="1"/>
</dbReference>
<dbReference type="SMART" id="SM00960">
    <property type="entry name" value="Robl_LC7"/>
    <property type="match status" value="1"/>
</dbReference>
<dbReference type="Gene3D" id="3.30.450.30">
    <property type="entry name" value="Dynein light chain 2a, cytoplasmic"/>
    <property type="match status" value="1"/>
</dbReference>
<dbReference type="InterPro" id="IPR004942">
    <property type="entry name" value="Roadblock/LAMTOR2_dom"/>
</dbReference>
<proteinExistence type="predicted"/>
<comment type="caution">
    <text evidence="2">The sequence shown here is derived from an EMBL/GenBank/DDBJ whole genome shotgun (WGS) entry which is preliminary data.</text>
</comment>
<organism evidence="2 3">
    <name type="scientific">candidate division TA06 bacterium</name>
    <dbReference type="NCBI Taxonomy" id="2250710"/>
    <lineage>
        <taxon>Bacteria</taxon>
        <taxon>Bacteria division TA06</taxon>
    </lineage>
</organism>
<dbReference type="Proteomes" id="UP000271125">
    <property type="component" value="Unassembled WGS sequence"/>
</dbReference>
<dbReference type="AlphaFoldDB" id="A0A660SN83"/>
<reference evidence="2 3" key="1">
    <citation type="submission" date="2018-06" db="EMBL/GenBank/DDBJ databases">
        <title>Extensive metabolic versatility and redundancy in microbially diverse, dynamic hydrothermal sediments.</title>
        <authorList>
            <person name="Dombrowski N."/>
            <person name="Teske A."/>
            <person name="Baker B.J."/>
        </authorList>
    </citation>
    <scope>NUCLEOTIDE SEQUENCE [LARGE SCALE GENOMIC DNA]</scope>
    <source>
        <strain evidence="2">B10_G13</strain>
    </source>
</reference>
<protein>
    <recommendedName>
        <fullName evidence="1">Roadblock/LAMTOR2 domain-containing protein</fullName>
    </recommendedName>
</protein>
<accession>A0A660SN83</accession>
<evidence type="ECO:0000313" key="2">
    <source>
        <dbReference type="EMBL" id="RKX72228.1"/>
    </source>
</evidence>
<gene>
    <name evidence="2" type="ORF">DRP43_01265</name>
</gene>
<evidence type="ECO:0000313" key="3">
    <source>
        <dbReference type="Proteomes" id="UP000271125"/>
    </source>
</evidence>
<feature type="domain" description="Roadblock/LAMTOR2" evidence="1">
    <location>
        <begin position="4"/>
        <end position="89"/>
    </location>
</feature>
<dbReference type="EMBL" id="QNBD01000038">
    <property type="protein sequence ID" value="RKX72228.1"/>
    <property type="molecule type" value="Genomic_DNA"/>
</dbReference>
<evidence type="ECO:0000259" key="1">
    <source>
        <dbReference type="SMART" id="SM00960"/>
    </source>
</evidence>
<dbReference type="Pfam" id="PF03259">
    <property type="entry name" value="Robl_LC7"/>
    <property type="match status" value="1"/>
</dbReference>
<name>A0A660SN83_UNCT6</name>